<evidence type="ECO:0000313" key="1">
    <source>
        <dbReference type="EMBL" id="KAK2034837.1"/>
    </source>
</evidence>
<accession>A0AAD9HUZ4</accession>
<dbReference type="EMBL" id="MU842812">
    <property type="protein sequence ID" value="KAK2034837.1"/>
    <property type="molecule type" value="Genomic_DNA"/>
</dbReference>
<dbReference type="AlphaFoldDB" id="A0AAD9HUZ4"/>
<comment type="caution">
    <text evidence="1">The sequence shown here is derived from an EMBL/GenBank/DDBJ whole genome shotgun (WGS) entry which is preliminary data.</text>
</comment>
<proteinExistence type="predicted"/>
<gene>
    <name evidence="1" type="ORF">LX32DRAFT_678879</name>
</gene>
<dbReference type="Proteomes" id="UP001232148">
    <property type="component" value="Unassembled WGS sequence"/>
</dbReference>
<organism evidence="1 2">
    <name type="scientific">Colletotrichum zoysiae</name>
    <dbReference type="NCBI Taxonomy" id="1216348"/>
    <lineage>
        <taxon>Eukaryota</taxon>
        <taxon>Fungi</taxon>
        <taxon>Dikarya</taxon>
        <taxon>Ascomycota</taxon>
        <taxon>Pezizomycotina</taxon>
        <taxon>Sordariomycetes</taxon>
        <taxon>Hypocreomycetidae</taxon>
        <taxon>Glomerellales</taxon>
        <taxon>Glomerellaceae</taxon>
        <taxon>Colletotrichum</taxon>
        <taxon>Colletotrichum graminicola species complex</taxon>
    </lineage>
</organism>
<reference evidence="1" key="1">
    <citation type="submission" date="2021-06" db="EMBL/GenBank/DDBJ databases">
        <title>Comparative genomics, transcriptomics and evolutionary studies reveal genomic signatures of adaptation to plant cell wall in hemibiotrophic fungi.</title>
        <authorList>
            <consortium name="DOE Joint Genome Institute"/>
            <person name="Baroncelli R."/>
            <person name="Diaz J.F."/>
            <person name="Benocci T."/>
            <person name="Peng M."/>
            <person name="Battaglia E."/>
            <person name="Haridas S."/>
            <person name="Andreopoulos W."/>
            <person name="Labutti K."/>
            <person name="Pangilinan J."/>
            <person name="Floch G.L."/>
            <person name="Makela M.R."/>
            <person name="Henrissat B."/>
            <person name="Grigoriev I.V."/>
            <person name="Crouch J.A."/>
            <person name="De Vries R.P."/>
            <person name="Sukno S.A."/>
            <person name="Thon M.R."/>
        </authorList>
    </citation>
    <scope>NUCLEOTIDE SEQUENCE</scope>
    <source>
        <strain evidence="1">MAFF235873</strain>
    </source>
</reference>
<keyword evidence="2" id="KW-1185">Reference proteome</keyword>
<protein>
    <submittedName>
        <fullName evidence="1">Uncharacterized protein</fullName>
    </submittedName>
</protein>
<name>A0AAD9HUZ4_9PEZI</name>
<sequence length="189" mass="20256">MPSGANLVLAGPLVSASKLAPGGRAHVAAAAAAAAYAKAYGVSSLVKREINTLRRITAKLKRRNSVGQAKRYWVRQRAVGRARSRSKHIALSAKWMGTGGWQLSSWAPAQQNPIHAKRSLSRWTGRGGQSSTIGGKWWRYTIYLLTDQAGGAQGEDDDDDNDDCVCPSVLSSTTTLIMRIVQGLSLAPL</sequence>
<evidence type="ECO:0000313" key="2">
    <source>
        <dbReference type="Proteomes" id="UP001232148"/>
    </source>
</evidence>